<accession>A0AAN9XL83</accession>
<comment type="caution">
    <text evidence="2">The sequence shown here is derived from an EMBL/GenBank/DDBJ whole genome shotgun (WGS) entry which is preliminary data.</text>
</comment>
<evidence type="ECO:0000256" key="1">
    <source>
        <dbReference type="SAM" id="MobiDB-lite"/>
    </source>
</evidence>
<organism evidence="2 3">
    <name type="scientific">Psophocarpus tetragonolobus</name>
    <name type="common">Winged bean</name>
    <name type="synonym">Dolichos tetragonolobus</name>
    <dbReference type="NCBI Taxonomy" id="3891"/>
    <lineage>
        <taxon>Eukaryota</taxon>
        <taxon>Viridiplantae</taxon>
        <taxon>Streptophyta</taxon>
        <taxon>Embryophyta</taxon>
        <taxon>Tracheophyta</taxon>
        <taxon>Spermatophyta</taxon>
        <taxon>Magnoliopsida</taxon>
        <taxon>eudicotyledons</taxon>
        <taxon>Gunneridae</taxon>
        <taxon>Pentapetalae</taxon>
        <taxon>rosids</taxon>
        <taxon>fabids</taxon>
        <taxon>Fabales</taxon>
        <taxon>Fabaceae</taxon>
        <taxon>Papilionoideae</taxon>
        <taxon>50 kb inversion clade</taxon>
        <taxon>NPAAA clade</taxon>
        <taxon>indigoferoid/millettioid clade</taxon>
        <taxon>Phaseoleae</taxon>
        <taxon>Psophocarpus</taxon>
    </lineage>
</organism>
<reference evidence="2 3" key="1">
    <citation type="submission" date="2024-01" db="EMBL/GenBank/DDBJ databases">
        <title>The genomes of 5 underutilized Papilionoideae crops provide insights into root nodulation and disease resistanc.</title>
        <authorList>
            <person name="Jiang F."/>
        </authorList>
    </citation>
    <scope>NUCLEOTIDE SEQUENCE [LARGE SCALE GENOMIC DNA]</scope>
    <source>
        <strain evidence="2">DUOXIRENSHENG_FW03</strain>
        <tissue evidence="2">Leaves</tissue>
    </source>
</reference>
<dbReference type="Proteomes" id="UP001386955">
    <property type="component" value="Unassembled WGS sequence"/>
</dbReference>
<name>A0AAN9XL83_PSOTE</name>
<gene>
    <name evidence="2" type="ORF">VNO78_17743</name>
</gene>
<proteinExistence type="predicted"/>
<dbReference type="AlphaFoldDB" id="A0AAN9XL83"/>
<dbReference type="EMBL" id="JAYMYS010000004">
    <property type="protein sequence ID" value="KAK7396615.1"/>
    <property type="molecule type" value="Genomic_DNA"/>
</dbReference>
<sequence length="69" mass="7440">MRPPRDHFPSSVTDLHLGTQHSCTDHSLARGHMYPLSVFLETTPRAQSPISTLAPSATAPTTARCSPEA</sequence>
<evidence type="ECO:0000313" key="3">
    <source>
        <dbReference type="Proteomes" id="UP001386955"/>
    </source>
</evidence>
<keyword evidence="3" id="KW-1185">Reference proteome</keyword>
<feature type="region of interest" description="Disordered" evidence="1">
    <location>
        <begin position="49"/>
        <end position="69"/>
    </location>
</feature>
<protein>
    <submittedName>
        <fullName evidence="2">Uncharacterized protein</fullName>
    </submittedName>
</protein>
<evidence type="ECO:0000313" key="2">
    <source>
        <dbReference type="EMBL" id="KAK7396615.1"/>
    </source>
</evidence>